<keyword evidence="1" id="KW-0472">Membrane</keyword>
<dbReference type="AlphaFoldDB" id="X1JGP1"/>
<gene>
    <name evidence="2" type="ORF">S06H3_06624</name>
</gene>
<name>X1JGP1_9ZZZZ</name>
<accession>X1JGP1</accession>
<keyword evidence="1" id="KW-1133">Transmembrane helix</keyword>
<evidence type="ECO:0000256" key="1">
    <source>
        <dbReference type="SAM" id="Phobius"/>
    </source>
</evidence>
<feature type="transmembrane region" description="Helical" evidence="1">
    <location>
        <begin position="12"/>
        <end position="35"/>
    </location>
</feature>
<proteinExistence type="predicted"/>
<keyword evidence="1" id="KW-0812">Transmembrane</keyword>
<feature type="transmembrane region" description="Helical" evidence="1">
    <location>
        <begin position="47"/>
        <end position="65"/>
    </location>
</feature>
<reference evidence="2" key="1">
    <citation type="journal article" date="2014" name="Front. Microbiol.">
        <title>High frequency of phylogenetically diverse reductive dehalogenase-homologous genes in deep subseafloor sedimentary metagenomes.</title>
        <authorList>
            <person name="Kawai M."/>
            <person name="Futagami T."/>
            <person name="Toyoda A."/>
            <person name="Takaki Y."/>
            <person name="Nishi S."/>
            <person name="Hori S."/>
            <person name="Arai W."/>
            <person name="Tsubouchi T."/>
            <person name="Morono Y."/>
            <person name="Uchiyama I."/>
            <person name="Ito T."/>
            <person name="Fujiyama A."/>
            <person name="Inagaki F."/>
            <person name="Takami H."/>
        </authorList>
    </citation>
    <scope>NUCLEOTIDE SEQUENCE</scope>
    <source>
        <strain evidence="2">Expedition CK06-06</strain>
    </source>
</reference>
<evidence type="ECO:0000313" key="2">
    <source>
        <dbReference type="EMBL" id="GAH93886.1"/>
    </source>
</evidence>
<comment type="caution">
    <text evidence="2">The sequence shown here is derived from an EMBL/GenBank/DDBJ whole genome shotgun (WGS) entry which is preliminary data.</text>
</comment>
<protein>
    <submittedName>
        <fullName evidence="2">Uncharacterized protein</fullName>
    </submittedName>
</protein>
<sequence length="83" mass="9132">MGIIKIAASLPLHIKAILVTVISLVGFWMIITPIYVEILAFGDTIPVWGWIIIGIGLVVFAARFGKAIMTTARIFLFIISVLY</sequence>
<organism evidence="2">
    <name type="scientific">marine sediment metagenome</name>
    <dbReference type="NCBI Taxonomy" id="412755"/>
    <lineage>
        <taxon>unclassified sequences</taxon>
        <taxon>metagenomes</taxon>
        <taxon>ecological metagenomes</taxon>
    </lineage>
</organism>
<dbReference type="EMBL" id="BARV01002592">
    <property type="protein sequence ID" value="GAH93886.1"/>
    <property type="molecule type" value="Genomic_DNA"/>
</dbReference>